<accession>A0ABW3KF01</accession>
<dbReference type="InterPro" id="IPR025737">
    <property type="entry name" value="FApF"/>
</dbReference>
<gene>
    <name evidence="1" type="ORF">ACFQ1C_03405</name>
</gene>
<dbReference type="EMBL" id="JBHTJS010000007">
    <property type="protein sequence ID" value="MFD1007204.1"/>
    <property type="molecule type" value="Genomic_DNA"/>
</dbReference>
<protein>
    <submittedName>
        <fullName evidence="1">Transporter</fullName>
    </submittedName>
</protein>
<organism evidence="1 2">
    <name type="scientific">Oceanisphaera ostreae</name>
    <dbReference type="NCBI Taxonomy" id="914151"/>
    <lineage>
        <taxon>Bacteria</taxon>
        <taxon>Pseudomonadati</taxon>
        <taxon>Pseudomonadota</taxon>
        <taxon>Gammaproteobacteria</taxon>
        <taxon>Aeromonadales</taxon>
        <taxon>Aeromonadaceae</taxon>
        <taxon>Oceanisphaera</taxon>
    </lineage>
</organism>
<evidence type="ECO:0000313" key="2">
    <source>
        <dbReference type="Proteomes" id="UP001597048"/>
    </source>
</evidence>
<name>A0ABW3KF01_9GAMM</name>
<dbReference type="RefSeq" id="WP_379557152.1">
    <property type="nucleotide sequence ID" value="NZ_JBHTJS010000007.1"/>
</dbReference>
<sequence>MAHYALGYSLSPNWIAGIGGYGYKQLTDDESSGITVVNNRGQAFAMGPSVKYNSGKVVSVNLKYQHELAVENSPEGSAFWVKAVIPF</sequence>
<evidence type="ECO:0000313" key="1">
    <source>
        <dbReference type="EMBL" id="MFD1007204.1"/>
    </source>
</evidence>
<reference evidence="2" key="1">
    <citation type="journal article" date="2019" name="Int. J. Syst. Evol. Microbiol.">
        <title>The Global Catalogue of Microorganisms (GCM) 10K type strain sequencing project: providing services to taxonomists for standard genome sequencing and annotation.</title>
        <authorList>
            <consortium name="The Broad Institute Genomics Platform"/>
            <consortium name="The Broad Institute Genome Sequencing Center for Infectious Disease"/>
            <person name="Wu L."/>
            <person name="Ma J."/>
        </authorList>
    </citation>
    <scope>NUCLEOTIDE SEQUENCE [LARGE SCALE GENOMIC DNA]</scope>
    <source>
        <strain evidence="2">CCUG 60525</strain>
    </source>
</reference>
<dbReference type="Proteomes" id="UP001597048">
    <property type="component" value="Unassembled WGS sequence"/>
</dbReference>
<keyword evidence="2" id="KW-1185">Reference proteome</keyword>
<comment type="caution">
    <text evidence="1">The sequence shown here is derived from an EMBL/GenBank/DDBJ whole genome shotgun (WGS) entry which is preliminary data.</text>
</comment>
<proteinExistence type="predicted"/>
<dbReference type="Pfam" id="PF13557">
    <property type="entry name" value="Phenol_MetA_deg"/>
    <property type="match status" value="1"/>
</dbReference>